<keyword evidence="8" id="KW-1185">Reference proteome</keyword>
<evidence type="ECO:0000256" key="1">
    <source>
        <dbReference type="ARBA" id="ARBA00004167"/>
    </source>
</evidence>
<evidence type="ECO:0000256" key="3">
    <source>
        <dbReference type="ARBA" id="ARBA00022989"/>
    </source>
</evidence>
<sequence length="188" mass="20720">MTTGGLDGRRRRKCLAYIVAGVILQTLIIVLFVVFVMRIRTPKVRLASVSVETLNLNSSFKSPSFNLKVNAQVAVKNTNFGHYKFEDSTVTISYRGTEVGNTTLVKARARARSTKKFNVTVSFNSNKVSSNSHLGSDISSKNLTFSASAKLEGKVHLFKVFKKKKSAKLDCTFVVNTSTKTVNDLSCK</sequence>
<name>A0A2P5CB60_PARAD</name>
<reference evidence="8" key="1">
    <citation type="submission" date="2016-06" db="EMBL/GenBank/DDBJ databases">
        <title>Parallel loss of symbiosis genes in relatives of nitrogen-fixing non-legume Parasponia.</title>
        <authorList>
            <person name="Van Velzen R."/>
            <person name="Holmer R."/>
            <person name="Bu F."/>
            <person name="Rutten L."/>
            <person name="Van Zeijl A."/>
            <person name="Liu W."/>
            <person name="Santuari L."/>
            <person name="Cao Q."/>
            <person name="Sharma T."/>
            <person name="Shen D."/>
            <person name="Roswanjaya Y."/>
            <person name="Wardhani T."/>
            <person name="Kalhor M.S."/>
            <person name="Jansen J."/>
            <person name="Van den Hoogen J."/>
            <person name="Gungor B."/>
            <person name="Hartog M."/>
            <person name="Hontelez J."/>
            <person name="Verver J."/>
            <person name="Yang W.-C."/>
            <person name="Schijlen E."/>
            <person name="Repin R."/>
            <person name="Schilthuizen M."/>
            <person name="Schranz E."/>
            <person name="Heidstra R."/>
            <person name="Miyata K."/>
            <person name="Fedorova E."/>
            <person name="Kohlen W."/>
            <person name="Bisseling T."/>
            <person name="Smit S."/>
            <person name="Geurts R."/>
        </authorList>
    </citation>
    <scope>NUCLEOTIDE SEQUENCE [LARGE SCALE GENOMIC DNA]</scope>
    <source>
        <strain evidence="8">cv. WU1-14</strain>
    </source>
</reference>
<proteinExistence type="predicted"/>
<dbReference type="AlphaFoldDB" id="A0A2P5CB60"/>
<evidence type="ECO:0000256" key="4">
    <source>
        <dbReference type="ARBA" id="ARBA00023136"/>
    </source>
</evidence>
<dbReference type="EMBL" id="JXTB01000151">
    <property type="protein sequence ID" value="PON58234.1"/>
    <property type="molecule type" value="Genomic_DNA"/>
</dbReference>
<keyword evidence="4 5" id="KW-0472">Membrane</keyword>
<feature type="transmembrane region" description="Helical" evidence="5">
    <location>
        <begin position="15"/>
        <end position="36"/>
    </location>
</feature>
<dbReference type="InterPro" id="IPR044839">
    <property type="entry name" value="NDR1-like"/>
</dbReference>
<dbReference type="STRING" id="3476.A0A2P5CB60"/>
<dbReference type="PANTHER" id="PTHR31234:SF65">
    <property type="entry name" value="LATE EMBRYOGENESIS ABUNDANT PROTEIN, LEA_2 SUBGROUP"/>
    <property type="match status" value="1"/>
</dbReference>
<feature type="domain" description="Late embryogenesis abundant protein LEA-2 subgroup" evidence="6">
    <location>
        <begin position="73"/>
        <end position="172"/>
    </location>
</feature>
<dbReference type="PANTHER" id="PTHR31234">
    <property type="entry name" value="LATE EMBRYOGENESIS ABUNDANT (LEA) HYDROXYPROLINE-RICH GLYCOPROTEIN FAMILY"/>
    <property type="match status" value="1"/>
</dbReference>
<gene>
    <name evidence="7" type="ORF">PanWU01x14_168330</name>
</gene>
<organism evidence="7 8">
    <name type="scientific">Parasponia andersonii</name>
    <name type="common">Sponia andersonii</name>
    <dbReference type="NCBI Taxonomy" id="3476"/>
    <lineage>
        <taxon>Eukaryota</taxon>
        <taxon>Viridiplantae</taxon>
        <taxon>Streptophyta</taxon>
        <taxon>Embryophyta</taxon>
        <taxon>Tracheophyta</taxon>
        <taxon>Spermatophyta</taxon>
        <taxon>Magnoliopsida</taxon>
        <taxon>eudicotyledons</taxon>
        <taxon>Gunneridae</taxon>
        <taxon>Pentapetalae</taxon>
        <taxon>rosids</taxon>
        <taxon>fabids</taxon>
        <taxon>Rosales</taxon>
        <taxon>Cannabaceae</taxon>
        <taxon>Parasponia</taxon>
    </lineage>
</organism>
<evidence type="ECO:0000256" key="2">
    <source>
        <dbReference type="ARBA" id="ARBA00022692"/>
    </source>
</evidence>
<evidence type="ECO:0000256" key="5">
    <source>
        <dbReference type="SAM" id="Phobius"/>
    </source>
</evidence>
<dbReference type="Pfam" id="PF03168">
    <property type="entry name" value="LEA_2"/>
    <property type="match status" value="1"/>
</dbReference>
<evidence type="ECO:0000313" key="8">
    <source>
        <dbReference type="Proteomes" id="UP000237105"/>
    </source>
</evidence>
<protein>
    <submittedName>
        <fullName evidence="7">Late embryogenesis abundant protein</fullName>
    </submittedName>
</protein>
<evidence type="ECO:0000313" key="7">
    <source>
        <dbReference type="EMBL" id="PON58234.1"/>
    </source>
</evidence>
<dbReference type="OrthoDB" id="1894389at2759"/>
<dbReference type="Proteomes" id="UP000237105">
    <property type="component" value="Unassembled WGS sequence"/>
</dbReference>
<dbReference type="GO" id="GO:0098542">
    <property type="term" value="P:defense response to other organism"/>
    <property type="evidence" value="ECO:0007669"/>
    <property type="project" value="InterPro"/>
</dbReference>
<dbReference type="InterPro" id="IPR004864">
    <property type="entry name" value="LEA_2"/>
</dbReference>
<dbReference type="GO" id="GO:0016020">
    <property type="term" value="C:membrane"/>
    <property type="evidence" value="ECO:0007669"/>
    <property type="project" value="UniProtKB-SubCell"/>
</dbReference>
<comment type="caution">
    <text evidence="7">The sequence shown here is derived from an EMBL/GenBank/DDBJ whole genome shotgun (WGS) entry which is preliminary data.</text>
</comment>
<accession>A0A2P5CB60</accession>
<evidence type="ECO:0000259" key="6">
    <source>
        <dbReference type="Pfam" id="PF03168"/>
    </source>
</evidence>
<dbReference type="Gene3D" id="2.60.40.1820">
    <property type="match status" value="1"/>
</dbReference>
<comment type="subcellular location">
    <subcellularLocation>
        <location evidence="1">Membrane</location>
        <topology evidence="1">Single-pass membrane protein</topology>
    </subcellularLocation>
</comment>
<keyword evidence="2 5" id="KW-0812">Transmembrane</keyword>
<keyword evidence="3 5" id="KW-1133">Transmembrane helix</keyword>